<evidence type="ECO:0000313" key="3">
    <source>
        <dbReference type="Proteomes" id="UP000403266"/>
    </source>
</evidence>
<reference evidence="2 3" key="1">
    <citation type="journal article" date="2019" name="Syst. Appl. Microbiol.">
        <title>Microvirga tunisiensis sp. nov., a root nodule symbiotic bacterium isolated from Lupinus micranthus and L. luteus grown in Northern Tunisia.</title>
        <authorList>
            <person name="Msaddak A."/>
            <person name="Rejili M."/>
            <person name="Duran D."/>
            <person name="Mars M."/>
            <person name="Palacios J.M."/>
            <person name="Ruiz-Argueso T."/>
            <person name="Rey L."/>
            <person name="Imperial J."/>
        </authorList>
    </citation>
    <scope>NUCLEOTIDE SEQUENCE [LARGE SCALE GENOMIC DNA]</scope>
    <source>
        <strain evidence="2 3">Lmie10</strain>
    </source>
</reference>
<sequence>MPGTSSNSRVQRLRETRRERGERETNVWLSRRVGEAIEEAVREGQFRTRQEAIHQALEAAFVHREMKIVK</sequence>
<evidence type="ECO:0000313" key="2">
    <source>
        <dbReference type="EMBL" id="MPR27387.1"/>
    </source>
</evidence>
<evidence type="ECO:0000256" key="1">
    <source>
        <dbReference type="SAM" id="MobiDB-lite"/>
    </source>
</evidence>
<dbReference type="Proteomes" id="UP000403266">
    <property type="component" value="Unassembled WGS sequence"/>
</dbReference>
<protein>
    <recommendedName>
        <fullName evidence="4">Ribbon-helix-helix protein, CopG family</fullName>
    </recommendedName>
</protein>
<feature type="compositionally biased region" description="Basic and acidic residues" evidence="1">
    <location>
        <begin position="12"/>
        <end position="24"/>
    </location>
</feature>
<proteinExistence type="predicted"/>
<dbReference type="EMBL" id="VOSK01000086">
    <property type="protein sequence ID" value="MPR27387.1"/>
    <property type="molecule type" value="Genomic_DNA"/>
</dbReference>
<dbReference type="RefSeq" id="WP_152713609.1">
    <property type="nucleotide sequence ID" value="NZ_VOSJ01000087.1"/>
</dbReference>
<name>A0A5N7MK89_9HYPH</name>
<keyword evidence="3" id="KW-1185">Reference proteome</keyword>
<feature type="region of interest" description="Disordered" evidence="1">
    <location>
        <begin position="1"/>
        <end position="24"/>
    </location>
</feature>
<accession>A0A5N7MK89</accession>
<organism evidence="2 3">
    <name type="scientific">Microvirga tunisiensis</name>
    <dbReference type="NCBI Taxonomy" id="2108360"/>
    <lineage>
        <taxon>Bacteria</taxon>
        <taxon>Pseudomonadati</taxon>
        <taxon>Pseudomonadota</taxon>
        <taxon>Alphaproteobacteria</taxon>
        <taxon>Hyphomicrobiales</taxon>
        <taxon>Methylobacteriaceae</taxon>
        <taxon>Microvirga</taxon>
    </lineage>
</organism>
<dbReference type="AlphaFoldDB" id="A0A5N7MK89"/>
<gene>
    <name evidence="2" type="ORF">FS320_19860</name>
</gene>
<evidence type="ECO:0008006" key="4">
    <source>
        <dbReference type="Google" id="ProtNLM"/>
    </source>
</evidence>
<comment type="caution">
    <text evidence="2">The sequence shown here is derived from an EMBL/GenBank/DDBJ whole genome shotgun (WGS) entry which is preliminary data.</text>
</comment>